<dbReference type="Proteomes" id="UP001165124">
    <property type="component" value="Unassembled WGS sequence"/>
</dbReference>
<dbReference type="SUPFAM" id="SSF53383">
    <property type="entry name" value="PLP-dependent transferases"/>
    <property type="match status" value="1"/>
</dbReference>
<comment type="similarity">
    <text evidence="3">Belongs to the class-V pyridoxal-phosphate-dependent aminotransferase family.</text>
</comment>
<dbReference type="InterPro" id="IPR015421">
    <property type="entry name" value="PyrdxlP-dep_Trfase_major"/>
</dbReference>
<evidence type="ECO:0000259" key="5">
    <source>
        <dbReference type="Pfam" id="PF00266"/>
    </source>
</evidence>
<organism evidence="6 7">
    <name type="scientific">Actinomadura rubrobrunea</name>
    <dbReference type="NCBI Taxonomy" id="115335"/>
    <lineage>
        <taxon>Bacteria</taxon>
        <taxon>Bacillati</taxon>
        <taxon>Actinomycetota</taxon>
        <taxon>Actinomycetes</taxon>
        <taxon>Streptosporangiales</taxon>
        <taxon>Thermomonosporaceae</taxon>
        <taxon>Actinomadura</taxon>
    </lineage>
</organism>
<evidence type="ECO:0000256" key="3">
    <source>
        <dbReference type="RuleBase" id="RU004075"/>
    </source>
</evidence>
<dbReference type="PANTHER" id="PTHR43586">
    <property type="entry name" value="CYSTEINE DESULFURASE"/>
    <property type="match status" value="1"/>
</dbReference>
<dbReference type="Gene3D" id="3.40.640.10">
    <property type="entry name" value="Type I PLP-dependent aspartate aminotransferase-like (Major domain)"/>
    <property type="match status" value="1"/>
</dbReference>
<reference evidence="6" key="1">
    <citation type="submission" date="2023-02" db="EMBL/GenBank/DDBJ databases">
        <title>Actinomadura rubrobrunea NBRC 14622.</title>
        <authorList>
            <person name="Ichikawa N."/>
            <person name="Sato H."/>
            <person name="Tonouchi N."/>
        </authorList>
    </citation>
    <scope>NUCLEOTIDE SEQUENCE</scope>
    <source>
        <strain evidence="6">NBRC 14622</strain>
    </source>
</reference>
<comment type="caution">
    <text evidence="6">The sequence shown here is derived from an EMBL/GenBank/DDBJ whole genome shotgun (WGS) entry which is preliminary data.</text>
</comment>
<dbReference type="EMBL" id="BSRZ01000001">
    <property type="protein sequence ID" value="GLW61972.1"/>
    <property type="molecule type" value="Genomic_DNA"/>
</dbReference>
<keyword evidence="2" id="KW-0663">Pyridoxal phosphate</keyword>
<dbReference type="InterPro" id="IPR015424">
    <property type="entry name" value="PyrdxlP-dep_Trfase"/>
</dbReference>
<keyword evidence="7" id="KW-1185">Reference proteome</keyword>
<evidence type="ECO:0000313" key="7">
    <source>
        <dbReference type="Proteomes" id="UP001165124"/>
    </source>
</evidence>
<evidence type="ECO:0000256" key="2">
    <source>
        <dbReference type="ARBA" id="ARBA00022898"/>
    </source>
</evidence>
<dbReference type="AlphaFoldDB" id="A0A9W6PR98"/>
<comment type="cofactor">
    <cofactor evidence="1 4">
        <name>pyridoxal 5'-phosphate</name>
        <dbReference type="ChEBI" id="CHEBI:597326"/>
    </cofactor>
</comment>
<dbReference type="GO" id="GO:0008483">
    <property type="term" value="F:transaminase activity"/>
    <property type="evidence" value="ECO:0007669"/>
    <property type="project" value="UniProtKB-KW"/>
</dbReference>
<feature type="domain" description="Aminotransferase class V" evidence="5">
    <location>
        <begin position="21"/>
        <end position="382"/>
    </location>
</feature>
<dbReference type="InterPro" id="IPR015422">
    <property type="entry name" value="PyrdxlP-dep_Trfase_small"/>
</dbReference>
<sequence length="390" mass="42160">MGIDIDKARADTPGCARVAHFNNAGAALPPQPVIDAVAAHLELEALTGGYEAYEQASAAVERFYDAVAGLLGADRDEIAFVENATRAWDMAFYAIPFRRGDRILTTTSEYASNGVAYLQVARARGVRVEVVPDDADGQISLEALEAMLAEGGVRLVSINHVPTHNGLVNPAAEVGRLARAAGALYLLDACQSVGQLRVDVREIGCDMLSATGRKFLRGPRGTGLLYVRRDVLRTLEPPFLDLLSAAWTAPDEYVVRDDARRFETWERHVAGQIGLGVAADYAVALGLEAIEERVTSLAATLRDELSARPGVRVLDRGARRSGIVTFTVDGHDPADVKRALREHGVNVSVTNVGQQRFEPRGAATAVRASVHYYNTEDEVERLLRALPRPA</sequence>
<keyword evidence="6" id="KW-0808">Transferase</keyword>
<evidence type="ECO:0000256" key="4">
    <source>
        <dbReference type="RuleBase" id="RU004504"/>
    </source>
</evidence>
<keyword evidence="6" id="KW-0032">Aminotransferase</keyword>
<dbReference type="Gene3D" id="3.90.1150.10">
    <property type="entry name" value="Aspartate Aminotransferase, domain 1"/>
    <property type="match status" value="1"/>
</dbReference>
<dbReference type="PANTHER" id="PTHR43586:SF24">
    <property type="entry name" value="BLR4730 PROTEIN"/>
    <property type="match status" value="1"/>
</dbReference>
<name>A0A9W6PR98_9ACTN</name>
<dbReference type="InterPro" id="IPR020578">
    <property type="entry name" value="Aminotrans_V_PyrdxlP_BS"/>
</dbReference>
<dbReference type="InterPro" id="IPR000192">
    <property type="entry name" value="Aminotrans_V_dom"/>
</dbReference>
<proteinExistence type="inferred from homology"/>
<dbReference type="Pfam" id="PF00266">
    <property type="entry name" value="Aminotran_5"/>
    <property type="match status" value="1"/>
</dbReference>
<dbReference type="PROSITE" id="PS00595">
    <property type="entry name" value="AA_TRANSFER_CLASS_5"/>
    <property type="match status" value="1"/>
</dbReference>
<evidence type="ECO:0000256" key="1">
    <source>
        <dbReference type="ARBA" id="ARBA00001933"/>
    </source>
</evidence>
<evidence type="ECO:0000313" key="6">
    <source>
        <dbReference type="EMBL" id="GLW61972.1"/>
    </source>
</evidence>
<dbReference type="RefSeq" id="WP_067914657.1">
    <property type="nucleotide sequence ID" value="NZ_BSRZ01000001.1"/>
</dbReference>
<protein>
    <submittedName>
        <fullName evidence="6">Aminotransferase class V</fullName>
    </submittedName>
</protein>
<gene>
    <name evidence="6" type="primary">iscS</name>
    <name evidence="6" type="ORF">Arub01_02160</name>
</gene>
<accession>A0A9W6PR98</accession>